<dbReference type="GO" id="GO:0016301">
    <property type="term" value="F:kinase activity"/>
    <property type="evidence" value="ECO:0007669"/>
    <property type="project" value="TreeGrafter"/>
</dbReference>
<evidence type="ECO:0000256" key="1">
    <source>
        <dbReference type="PROSITE-ProRule" id="PRU00420"/>
    </source>
</evidence>
<dbReference type="Proteomes" id="UP000199652">
    <property type="component" value="Unassembled WGS sequence"/>
</dbReference>
<proteinExistence type="predicted"/>
<comment type="caution">
    <text evidence="1">Lacks conserved residue(s) required for the propagation of feature annotation.</text>
</comment>
<evidence type="ECO:0000313" key="3">
    <source>
        <dbReference type="Proteomes" id="UP000199652"/>
    </source>
</evidence>
<dbReference type="InterPro" id="IPR036665">
    <property type="entry name" value="PTS_IIA_glucitol/sorbitol_sf"/>
</dbReference>
<dbReference type="RefSeq" id="WP_090245429.1">
    <property type="nucleotide sequence ID" value="NZ_FNOU01000012.1"/>
</dbReference>
<protein>
    <submittedName>
        <fullName evidence="2">PTS system, glucitol/sorbitol-specific IIA component</fullName>
    </submittedName>
</protein>
<dbReference type="PANTHER" id="PTHR40398:SF1">
    <property type="entry name" value="PTS SYSTEM GLUCITOL_SORBITOL-SPECIFIC EIIA COMPONENT"/>
    <property type="match status" value="1"/>
</dbReference>
<keyword evidence="3" id="KW-1185">Reference proteome</keyword>
<dbReference type="GO" id="GO:0005737">
    <property type="term" value="C:cytoplasm"/>
    <property type="evidence" value="ECO:0007669"/>
    <property type="project" value="InterPro"/>
</dbReference>
<organism evidence="2 3">
    <name type="scientific">Eubacterium barkeri</name>
    <name type="common">Clostridium barkeri</name>
    <dbReference type="NCBI Taxonomy" id="1528"/>
    <lineage>
        <taxon>Bacteria</taxon>
        <taxon>Bacillati</taxon>
        <taxon>Bacillota</taxon>
        <taxon>Clostridia</taxon>
        <taxon>Eubacteriales</taxon>
        <taxon>Eubacteriaceae</taxon>
        <taxon>Eubacterium</taxon>
    </lineage>
</organism>
<evidence type="ECO:0000313" key="2">
    <source>
        <dbReference type="EMBL" id="SDX97468.1"/>
    </source>
</evidence>
<dbReference type="Pfam" id="PF03829">
    <property type="entry name" value="PTSIIA_gutA"/>
    <property type="match status" value="1"/>
</dbReference>
<dbReference type="PROSITE" id="PS51097">
    <property type="entry name" value="PTS_EIIA_TYPE_5"/>
    <property type="match status" value="1"/>
</dbReference>
<dbReference type="PANTHER" id="PTHR40398">
    <property type="entry name" value="PTS SYSTEM GLUCITOL/SORBITOL-SPECIFIC EIIA COMPONENT"/>
    <property type="match status" value="1"/>
</dbReference>
<accession>A0A1H3G440</accession>
<dbReference type="AlphaFoldDB" id="A0A1H3G440"/>
<sequence>MEIYKTIVRGKGPQVEAFGGEMLILFGNEAPDTLKDFCYSVEVTAPAATIAPGQTLCLGDAAFKILYVGEIAERNLRELGHLTVTFSGKADALLPGSIVVEESINPGMAIGTTITICE</sequence>
<dbReference type="SUPFAM" id="SSF141530">
    <property type="entry name" value="PTSIIA/GutA-like"/>
    <property type="match status" value="1"/>
</dbReference>
<dbReference type="GO" id="GO:0008982">
    <property type="term" value="F:protein-N(PI)-phosphohistidine-sugar phosphotransferase activity"/>
    <property type="evidence" value="ECO:0007669"/>
    <property type="project" value="InterPro"/>
</dbReference>
<dbReference type="EMBL" id="FNOU01000012">
    <property type="protein sequence ID" value="SDX97468.1"/>
    <property type="molecule type" value="Genomic_DNA"/>
</dbReference>
<dbReference type="Gene3D" id="2.40.33.40">
    <property type="entry name" value="Phosphotransferase system, glucitol/sorbitol-specific IIA component"/>
    <property type="match status" value="1"/>
</dbReference>
<dbReference type="GO" id="GO:0009401">
    <property type="term" value="P:phosphoenolpyruvate-dependent sugar phosphotransferase system"/>
    <property type="evidence" value="ECO:0007669"/>
    <property type="project" value="InterPro"/>
</dbReference>
<name>A0A1H3G440_EUBBA</name>
<dbReference type="InterPro" id="IPR004716">
    <property type="entry name" value="PTS_IIA_glucitol/sorbitol-sp"/>
</dbReference>
<dbReference type="OrthoDB" id="5113885at2"/>
<reference evidence="3" key="1">
    <citation type="submission" date="2016-10" db="EMBL/GenBank/DDBJ databases">
        <authorList>
            <person name="Varghese N."/>
            <person name="Submissions S."/>
        </authorList>
    </citation>
    <scope>NUCLEOTIDE SEQUENCE [LARGE SCALE GENOMIC DNA]</scope>
    <source>
        <strain evidence="3">VPI 5359</strain>
    </source>
</reference>
<gene>
    <name evidence="2" type="ORF">SAMN04488579_11269</name>
</gene>
<dbReference type="STRING" id="1528.SAMN04488579_11269"/>